<comment type="caution">
    <text evidence="2">The sequence shown here is derived from an EMBL/GenBank/DDBJ whole genome shotgun (WGS) entry which is preliminary data.</text>
</comment>
<evidence type="ECO:0000313" key="2">
    <source>
        <dbReference type="EMBL" id="KAK9508028.1"/>
    </source>
</evidence>
<reference evidence="2 3" key="1">
    <citation type="submission" date="2022-12" db="EMBL/GenBank/DDBJ databases">
        <title>Chromosome-level genome assembly of true bugs.</title>
        <authorList>
            <person name="Ma L."/>
            <person name="Li H."/>
        </authorList>
    </citation>
    <scope>NUCLEOTIDE SEQUENCE [LARGE SCALE GENOMIC DNA]</scope>
    <source>
        <strain evidence="2">Lab_2022b</strain>
    </source>
</reference>
<feature type="transmembrane region" description="Helical" evidence="1">
    <location>
        <begin position="93"/>
        <end position="119"/>
    </location>
</feature>
<keyword evidence="1" id="KW-0812">Transmembrane</keyword>
<gene>
    <name evidence="2" type="ORF">O3M35_007778</name>
</gene>
<name>A0AAW1DD48_9HEMI</name>
<keyword evidence="3" id="KW-1185">Reference proteome</keyword>
<dbReference type="EMBL" id="JAPXFL010000004">
    <property type="protein sequence ID" value="KAK9508028.1"/>
    <property type="molecule type" value="Genomic_DNA"/>
</dbReference>
<sequence>MTTTTTLVETVLEDRLCPEPLAPITQNKAIEIQKPNNLYNKNLLMRTSSFYRLRQFPTYFCRQSSTEIVEWLSSSKLRLSSYLTLFSKQFHGVLLTVSIYSALALLAIQLIVAMATILTSNPPNGLVFLLGCVMLVAWLAVQLMNITTEKLTNTERKSRTRIPVNRPDNKKTL</sequence>
<dbReference type="AlphaFoldDB" id="A0AAW1DD48"/>
<keyword evidence="1" id="KW-1133">Transmembrane helix</keyword>
<keyword evidence="1" id="KW-0472">Membrane</keyword>
<evidence type="ECO:0000313" key="3">
    <source>
        <dbReference type="Proteomes" id="UP001461498"/>
    </source>
</evidence>
<accession>A0AAW1DD48</accession>
<feature type="transmembrane region" description="Helical" evidence="1">
    <location>
        <begin position="125"/>
        <end position="147"/>
    </location>
</feature>
<organism evidence="2 3">
    <name type="scientific">Rhynocoris fuscipes</name>
    <dbReference type="NCBI Taxonomy" id="488301"/>
    <lineage>
        <taxon>Eukaryota</taxon>
        <taxon>Metazoa</taxon>
        <taxon>Ecdysozoa</taxon>
        <taxon>Arthropoda</taxon>
        <taxon>Hexapoda</taxon>
        <taxon>Insecta</taxon>
        <taxon>Pterygota</taxon>
        <taxon>Neoptera</taxon>
        <taxon>Paraneoptera</taxon>
        <taxon>Hemiptera</taxon>
        <taxon>Heteroptera</taxon>
        <taxon>Panheteroptera</taxon>
        <taxon>Cimicomorpha</taxon>
        <taxon>Reduviidae</taxon>
        <taxon>Harpactorinae</taxon>
        <taxon>Harpactorini</taxon>
        <taxon>Rhynocoris</taxon>
    </lineage>
</organism>
<protein>
    <submittedName>
        <fullName evidence="2">Uncharacterized protein</fullName>
    </submittedName>
</protein>
<dbReference type="EMBL" id="JAPXFL010000004">
    <property type="protein sequence ID" value="KAK9508029.1"/>
    <property type="molecule type" value="Genomic_DNA"/>
</dbReference>
<proteinExistence type="predicted"/>
<evidence type="ECO:0000256" key="1">
    <source>
        <dbReference type="SAM" id="Phobius"/>
    </source>
</evidence>
<dbReference type="Proteomes" id="UP001461498">
    <property type="component" value="Unassembled WGS sequence"/>
</dbReference>